<evidence type="ECO:0000256" key="1">
    <source>
        <dbReference type="SAM" id="MobiDB-lite"/>
    </source>
</evidence>
<comment type="caution">
    <text evidence="2">The sequence shown here is derived from an EMBL/GenBank/DDBJ whole genome shotgun (WGS) entry which is preliminary data.</text>
</comment>
<feature type="region of interest" description="Disordered" evidence="1">
    <location>
        <begin position="1"/>
        <end position="233"/>
    </location>
</feature>
<feature type="compositionally biased region" description="Polar residues" evidence="1">
    <location>
        <begin position="170"/>
        <end position="188"/>
    </location>
</feature>
<organism evidence="2 3">
    <name type="scientific">Polytolypa hystricis (strain UAMH7299)</name>
    <dbReference type="NCBI Taxonomy" id="1447883"/>
    <lineage>
        <taxon>Eukaryota</taxon>
        <taxon>Fungi</taxon>
        <taxon>Dikarya</taxon>
        <taxon>Ascomycota</taxon>
        <taxon>Pezizomycotina</taxon>
        <taxon>Eurotiomycetes</taxon>
        <taxon>Eurotiomycetidae</taxon>
        <taxon>Onygenales</taxon>
        <taxon>Onygenales incertae sedis</taxon>
        <taxon>Polytolypa</taxon>
    </lineage>
</organism>
<feature type="compositionally biased region" description="Basic and acidic residues" evidence="1">
    <location>
        <begin position="773"/>
        <end position="792"/>
    </location>
</feature>
<feature type="compositionally biased region" description="Basic residues" evidence="1">
    <location>
        <begin position="314"/>
        <end position="326"/>
    </location>
</feature>
<feature type="compositionally biased region" description="Polar residues" evidence="1">
    <location>
        <begin position="661"/>
        <end position="675"/>
    </location>
</feature>
<feature type="region of interest" description="Disordered" evidence="1">
    <location>
        <begin position="266"/>
        <end position="342"/>
    </location>
</feature>
<feature type="compositionally biased region" description="Polar residues" evidence="1">
    <location>
        <begin position="330"/>
        <end position="339"/>
    </location>
</feature>
<dbReference type="AlphaFoldDB" id="A0A2B7XQD4"/>
<sequence length="818" mass="87286">MTYARVPEPLPAFSFPQAPGPSSNAPASPLLAPQRPDGHRRGPSEQVANNVKPHSPTQAEGGSPPSLPAPGPGLSAAGPRRRGHAHRRSAAISSVDLTAIAKAFPPMPLGGSAPTTPADIKQQHVRDEDVTRPTSRSFPNLSPHVSPMSSPDQSWERREHMSHLRPGASEASSSYLRRPLSTISSEGNHSVATSTASFSAGSFPTQQTTARPKTAGPSLDFTSQGAGKSDVENDFEKRPLSASATTFVNQIPDTIPIIKCTQDEPISGNGAGSSNANCYLETPNSSTPNTKNGPSRKSSKKQKNVRSWAGILTRKAKRRSSKKSKRGAPSTPQVSSQPESEVASILDVDFDEDNTIVIRTPTALEAPRLSVPSVPSDSSTNGLTLETSWKPRSFYEQGRDSDMFSPVIDLDAALGPFNTPEMGCDRPAGSGFSAATKRMYSGGRRGEFVGPEMRYHRRTESAPEMPPIDRSAFGLSRLGGTTSLANPDVFYEEEEDAFLAGGDPAKPESQTSKLAEKSKQLETRKSVDMGSMETVKAVPQKNSAAEPEAPGLGIKVVDSADPRDFGDMSQPESVVSTPGLDPSANEPATPDSAALDLCDHAQSTAGSEGNIEIVDTDNLALRPEEVTQPAPKFVQIDRRPATSPDLVSSMTKPFAPPDMPSMNSVFPSPDLSASSFDPPRLTTASSSMTDRHTFHSAYSLEHGSTEDVPSLTSSASTMTGATPRMSSSFYSRTQGERSGSVCTTGSRRASRSNPGKRSSLVSLSKLMSGSTGEKSKLSYEEKAAYDDTEKEKEKKRRSTKISRLIHFWKSKEKGSNKA</sequence>
<feature type="region of interest" description="Disordered" evidence="1">
    <location>
        <begin position="626"/>
        <end position="802"/>
    </location>
</feature>
<dbReference type="OrthoDB" id="5406427at2759"/>
<reference evidence="2 3" key="1">
    <citation type="submission" date="2017-10" db="EMBL/GenBank/DDBJ databases">
        <title>Comparative genomics in systemic dimorphic fungi from Ajellomycetaceae.</title>
        <authorList>
            <person name="Munoz J.F."/>
            <person name="Mcewen J.G."/>
            <person name="Clay O.K."/>
            <person name="Cuomo C.A."/>
        </authorList>
    </citation>
    <scope>NUCLEOTIDE SEQUENCE [LARGE SCALE GENOMIC DNA]</scope>
    <source>
        <strain evidence="2 3">UAMH7299</strain>
    </source>
</reference>
<feature type="compositionally biased region" description="Polar residues" evidence="1">
    <location>
        <begin position="710"/>
        <end position="772"/>
    </location>
</feature>
<dbReference type="EMBL" id="PDNA01000098">
    <property type="protein sequence ID" value="PGH13984.1"/>
    <property type="molecule type" value="Genomic_DNA"/>
</dbReference>
<feature type="region of interest" description="Disordered" evidence="1">
    <location>
        <begin position="497"/>
        <end position="592"/>
    </location>
</feature>
<evidence type="ECO:0008006" key="4">
    <source>
        <dbReference type="Google" id="ProtNLM"/>
    </source>
</evidence>
<feature type="compositionally biased region" description="Basic and acidic residues" evidence="1">
    <location>
        <begin position="121"/>
        <end position="131"/>
    </location>
</feature>
<feature type="compositionally biased region" description="Basic and acidic residues" evidence="1">
    <location>
        <begin position="514"/>
        <end position="527"/>
    </location>
</feature>
<gene>
    <name evidence="2" type="ORF">AJ80_06124</name>
</gene>
<evidence type="ECO:0000313" key="3">
    <source>
        <dbReference type="Proteomes" id="UP000224634"/>
    </source>
</evidence>
<name>A0A2B7XQD4_POLH7</name>
<dbReference type="Proteomes" id="UP000224634">
    <property type="component" value="Unassembled WGS sequence"/>
</dbReference>
<feature type="compositionally biased region" description="Polar residues" evidence="1">
    <location>
        <begin position="272"/>
        <end position="296"/>
    </location>
</feature>
<dbReference type="STRING" id="1447883.A0A2B7XQD4"/>
<evidence type="ECO:0000313" key="2">
    <source>
        <dbReference type="EMBL" id="PGH13984.1"/>
    </source>
</evidence>
<feature type="compositionally biased region" description="Low complexity" evidence="1">
    <location>
        <begin position="190"/>
        <end position="205"/>
    </location>
</feature>
<proteinExistence type="predicted"/>
<keyword evidence="3" id="KW-1185">Reference proteome</keyword>
<feature type="compositionally biased region" description="Low complexity" evidence="1">
    <location>
        <begin position="16"/>
        <end position="34"/>
    </location>
</feature>
<protein>
    <recommendedName>
        <fullName evidence="4">Cell wall proline rich protein</fullName>
    </recommendedName>
</protein>
<feature type="compositionally biased region" description="Basic residues" evidence="1">
    <location>
        <begin position="79"/>
        <end position="89"/>
    </location>
</feature>
<accession>A0A2B7XQD4</accession>